<keyword evidence="2" id="KW-1185">Reference proteome</keyword>
<organism evidence="1 2">
    <name type="scientific">Euphydryas editha</name>
    <name type="common">Edith's checkerspot</name>
    <dbReference type="NCBI Taxonomy" id="104508"/>
    <lineage>
        <taxon>Eukaryota</taxon>
        <taxon>Metazoa</taxon>
        <taxon>Ecdysozoa</taxon>
        <taxon>Arthropoda</taxon>
        <taxon>Hexapoda</taxon>
        <taxon>Insecta</taxon>
        <taxon>Pterygota</taxon>
        <taxon>Neoptera</taxon>
        <taxon>Endopterygota</taxon>
        <taxon>Lepidoptera</taxon>
        <taxon>Glossata</taxon>
        <taxon>Ditrysia</taxon>
        <taxon>Papilionoidea</taxon>
        <taxon>Nymphalidae</taxon>
        <taxon>Nymphalinae</taxon>
        <taxon>Euphydryas</taxon>
    </lineage>
</organism>
<dbReference type="Proteomes" id="UP001153954">
    <property type="component" value="Unassembled WGS sequence"/>
</dbReference>
<reference evidence="1" key="1">
    <citation type="submission" date="2022-03" db="EMBL/GenBank/DDBJ databases">
        <authorList>
            <person name="Tunstrom K."/>
        </authorList>
    </citation>
    <scope>NUCLEOTIDE SEQUENCE</scope>
</reference>
<protein>
    <submittedName>
        <fullName evidence="1">Uncharacterized protein</fullName>
    </submittedName>
</protein>
<sequence length="166" mass="18818">MIDAKPEESLYDFPIAAEELTDLISLLKGDGSIQKSAMPKNESACFEGWQDRSFNAFSLVRFLPEKTMLLPFQHFERTGKKRHTFTALAKGASLVENAWIRTYSPECQGWKTCQDDRCLKGLRSHGLLCTFVVLSFAKTLSDSMHSTALPTEFISKNNNYKTNILR</sequence>
<dbReference type="EMBL" id="CAKOGL010000002">
    <property type="protein sequence ID" value="CAH2084126.1"/>
    <property type="molecule type" value="Genomic_DNA"/>
</dbReference>
<proteinExistence type="predicted"/>
<evidence type="ECO:0000313" key="1">
    <source>
        <dbReference type="EMBL" id="CAH2084126.1"/>
    </source>
</evidence>
<gene>
    <name evidence="1" type="ORF">EEDITHA_LOCUS728</name>
</gene>
<accession>A0AAU9TEK3</accession>
<comment type="caution">
    <text evidence="1">The sequence shown here is derived from an EMBL/GenBank/DDBJ whole genome shotgun (WGS) entry which is preliminary data.</text>
</comment>
<evidence type="ECO:0000313" key="2">
    <source>
        <dbReference type="Proteomes" id="UP001153954"/>
    </source>
</evidence>
<dbReference type="AlphaFoldDB" id="A0AAU9TEK3"/>
<name>A0AAU9TEK3_EUPED</name>